<keyword evidence="2" id="KW-1185">Reference proteome</keyword>
<comment type="caution">
    <text evidence="1">The sequence shown here is derived from an EMBL/GenBank/DDBJ whole genome shotgun (WGS) entry which is preliminary data.</text>
</comment>
<accession>A0ABS4J908</accession>
<reference evidence="1 2" key="1">
    <citation type="submission" date="2021-03" db="EMBL/GenBank/DDBJ databases">
        <title>Genomic Encyclopedia of Type Strains, Phase IV (KMG-IV): sequencing the most valuable type-strain genomes for metagenomic binning, comparative biology and taxonomic classification.</title>
        <authorList>
            <person name="Goeker M."/>
        </authorList>
    </citation>
    <scope>NUCLEOTIDE SEQUENCE [LARGE SCALE GENOMIC DNA]</scope>
    <source>
        <strain evidence="1 2">DSM 26048</strain>
    </source>
</reference>
<gene>
    <name evidence="1" type="ORF">J2Z66_007988</name>
</gene>
<dbReference type="InterPro" id="IPR029063">
    <property type="entry name" value="SAM-dependent_MTases_sf"/>
</dbReference>
<dbReference type="CDD" id="cd02440">
    <property type="entry name" value="AdoMet_MTases"/>
    <property type="match status" value="1"/>
</dbReference>
<evidence type="ECO:0000313" key="2">
    <source>
        <dbReference type="Proteomes" id="UP001519287"/>
    </source>
</evidence>
<dbReference type="SUPFAM" id="SSF53335">
    <property type="entry name" value="S-adenosyl-L-methionine-dependent methyltransferases"/>
    <property type="match status" value="1"/>
</dbReference>
<dbReference type="EMBL" id="JAGGLB010000048">
    <property type="protein sequence ID" value="MBP1996342.1"/>
    <property type="molecule type" value="Genomic_DNA"/>
</dbReference>
<evidence type="ECO:0000313" key="1">
    <source>
        <dbReference type="EMBL" id="MBP1996342.1"/>
    </source>
</evidence>
<protein>
    <submittedName>
        <fullName evidence="1">Phospholipid N-methyltransferase</fullName>
    </submittedName>
</protein>
<organism evidence="1 2">
    <name type="scientific">Paenibacillus eucommiae</name>
    <dbReference type="NCBI Taxonomy" id="1355755"/>
    <lineage>
        <taxon>Bacteria</taxon>
        <taxon>Bacillati</taxon>
        <taxon>Bacillota</taxon>
        <taxon>Bacilli</taxon>
        <taxon>Bacillales</taxon>
        <taxon>Paenibacillaceae</taxon>
        <taxon>Paenibacillus</taxon>
    </lineage>
</organism>
<dbReference type="Proteomes" id="UP001519287">
    <property type="component" value="Unassembled WGS sequence"/>
</dbReference>
<name>A0ABS4J908_9BACL</name>
<dbReference type="Gene3D" id="3.40.50.150">
    <property type="entry name" value="Vaccinia Virus protein VP39"/>
    <property type="match status" value="1"/>
</dbReference>
<sequence>MILNIKSLISEKFLFLSRFFHTPGQIGSVTPSSRFLARKMVESVPWNQVYHIAELGAGTGAITKYIQTAKRRNTKVLLFEKDPILRNKLANEYANPDLACYEDCRELYAALCHENIEHLDCIISGLPFFNFPQVIRDQLIEQIIISLKPDGLFIAFQYSQQMRNQLSEHFIIEKIKFVPMNLPPAFVYVCRKKAVPV</sequence>
<proteinExistence type="predicted"/>